<protein>
    <submittedName>
        <fullName evidence="1">Uncharacterized protein</fullName>
    </submittedName>
</protein>
<dbReference type="Proteomes" id="UP000218785">
    <property type="component" value="Chromosome"/>
</dbReference>
<reference evidence="1 2" key="1">
    <citation type="submission" date="2017-06" db="EMBL/GenBank/DDBJ databases">
        <title>Genome sequencing of cyanobaciteial culture collection at National Institute for Environmental Studies (NIES).</title>
        <authorList>
            <person name="Hirose Y."/>
            <person name="Shimura Y."/>
            <person name="Fujisawa T."/>
            <person name="Nakamura Y."/>
            <person name="Kawachi M."/>
        </authorList>
    </citation>
    <scope>NUCLEOTIDE SEQUENCE [LARGE SCALE GENOMIC DNA]</scope>
    <source>
        <strain evidence="1 2">NIES-37</strain>
    </source>
</reference>
<dbReference type="AlphaFoldDB" id="A0A1Z4N426"/>
<gene>
    <name evidence="1" type="ORF">NIES37_44220</name>
</gene>
<evidence type="ECO:0000313" key="2">
    <source>
        <dbReference type="Proteomes" id="UP000218785"/>
    </source>
</evidence>
<evidence type="ECO:0000313" key="1">
    <source>
        <dbReference type="EMBL" id="BAZ00431.1"/>
    </source>
</evidence>
<accession>A0A1Z4N426</accession>
<name>A0A1Z4N426_9CYAN</name>
<proteinExistence type="predicted"/>
<keyword evidence="2" id="KW-1185">Reference proteome</keyword>
<sequence length="68" mass="7644">MPSQRVRLITLATFLTTFTIGNGLVSFCVAQEQVLKEQLAVNGQVLAQTPNPSKLEFRLKHDKMTQQQ</sequence>
<organism evidence="1 2">
    <name type="scientific">Tolypothrix tenuis PCC 7101</name>
    <dbReference type="NCBI Taxonomy" id="231146"/>
    <lineage>
        <taxon>Bacteria</taxon>
        <taxon>Bacillati</taxon>
        <taxon>Cyanobacteriota</taxon>
        <taxon>Cyanophyceae</taxon>
        <taxon>Nostocales</taxon>
        <taxon>Tolypothrichaceae</taxon>
        <taxon>Tolypothrix</taxon>
    </lineage>
</organism>
<dbReference type="KEGG" id="ttq:NIES37_44220"/>
<dbReference type="EMBL" id="AP018248">
    <property type="protein sequence ID" value="BAZ00431.1"/>
    <property type="molecule type" value="Genomic_DNA"/>
</dbReference>